<dbReference type="EMBL" id="FNGP01000001">
    <property type="protein sequence ID" value="SDL20126.1"/>
    <property type="molecule type" value="Genomic_DNA"/>
</dbReference>
<evidence type="ECO:0000259" key="5">
    <source>
        <dbReference type="Pfam" id="PF03446"/>
    </source>
</evidence>
<dbReference type="SUPFAM" id="SSF51735">
    <property type="entry name" value="NAD(P)-binding Rossmann-fold domains"/>
    <property type="match status" value="1"/>
</dbReference>
<comment type="similarity">
    <text evidence="1">Belongs to the HIBADH-related family.</text>
</comment>
<dbReference type="GO" id="GO:0050661">
    <property type="term" value="F:NADP binding"/>
    <property type="evidence" value="ECO:0007669"/>
    <property type="project" value="InterPro"/>
</dbReference>
<gene>
    <name evidence="7" type="ORF">SAMN04488242_0723</name>
</gene>
<evidence type="ECO:0000256" key="3">
    <source>
        <dbReference type="ARBA" id="ARBA00023027"/>
    </source>
</evidence>
<dbReference type="InterPro" id="IPR006115">
    <property type="entry name" value="6PGDH_NADP-bd"/>
</dbReference>
<dbReference type="InterPro" id="IPR015815">
    <property type="entry name" value="HIBADH-related"/>
</dbReference>
<dbReference type="GO" id="GO:0051287">
    <property type="term" value="F:NAD binding"/>
    <property type="evidence" value="ECO:0007669"/>
    <property type="project" value="InterPro"/>
</dbReference>
<reference evidence="7 8" key="1">
    <citation type="submission" date="2016-10" db="EMBL/GenBank/DDBJ databases">
        <authorList>
            <person name="de Groot N.N."/>
        </authorList>
    </citation>
    <scope>NUCLEOTIDE SEQUENCE [LARGE SCALE GENOMIC DNA]</scope>
    <source>
        <strain evidence="7 8">CGMCC 1.9159</strain>
    </source>
</reference>
<evidence type="ECO:0000256" key="1">
    <source>
        <dbReference type="ARBA" id="ARBA00009080"/>
    </source>
</evidence>
<dbReference type="PIRSF" id="PIRSF000103">
    <property type="entry name" value="HIBADH"/>
    <property type="match status" value="1"/>
</dbReference>
<dbReference type="InterPro" id="IPR036291">
    <property type="entry name" value="NAD(P)-bd_dom_sf"/>
</dbReference>
<evidence type="ECO:0000313" key="7">
    <source>
        <dbReference type="EMBL" id="SDL20126.1"/>
    </source>
</evidence>
<dbReference type="AlphaFoldDB" id="A0A1G9I4Y0"/>
<keyword evidence="2" id="KW-0560">Oxidoreductase</keyword>
<dbReference type="GO" id="GO:0016491">
    <property type="term" value="F:oxidoreductase activity"/>
    <property type="evidence" value="ECO:0007669"/>
    <property type="project" value="UniProtKB-KW"/>
</dbReference>
<sequence length="290" mass="30147">MTQHTVGLIGTGAMGIPMALRLLAAGKKVVVYSRSIKPALVDGGAAYVDTPRELAAQAHEVLVMLPDLPQLEPLLIGDESLVAAARPLLVMVGSTSSAVRLRELAHSVRRASEGRVELVDTPVSGGVEGADAGTLSIMVGADAEQFQRVAKALSPCGTVHHLGPLGAGEVAKACNQMVVSATMLALGEATVLAERSGIEPFKLMEVLSGGYAGSKLLEAKKRKLIEADYSPGGIAAYMVKDLGFARDIAEATSTAAILLPALQNAYEELVSAGLGEEDLAVVRRFVAERV</sequence>
<organism evidence="7 8">
    <name type="scientific">Tessaracoccus oleiagri</name>
    <dbReference type="NCBI Taxonomy" id="686624"/>
    <lineage>
        <taxon>Bacteria</taxon>
        <taxon>Bacillati</taxon>
        <taxon>Actinomycetota</taxon>
        <taxon>Actinomycetes</taxon>
        <taxon>Propionibacteriales</taxon>
        <taxon>Propionibacteriaceae</taxon>
        <taxon>Tessaracoccus</taxon>
    </lineage>
</organism>
<keyword evidence="3" id="KW-0520">NAD</keyword>
<dbReference type="InterPro" id="IPR008927">
    <property type="entry name" value="6-PGluconate_DH-like_C_sf"/>
</dbReference>
<dbReference type="Proteomes" id="UP000199475">
    <property type="component" value="Unassembled WGS sequence"/>
</dbReference>
<dbReference type="PANTHER" id="PTHR43060:SF15">
    <property type="entry name" value="3-HYDROXYISOBUTYRATE DEHYDROGENASE-LIKE 1, MITOCHONDRIAL-RELATED"/>
    <property type="match status" value="1"/>
</dbReference>
<keyword evidence="8" id="KW-1185">Reference proteome</keyword>
<dbReference type="Pfam" id="PF03446">
    <property type="entry name" value="NAD_binding_2"/>
    <property type="match status" value="1"/>
</dbReference>
<dbReference type="Gene3D" id="3.40.50.720">
    <property type="entry name" value="NAD(P)-binding Rossmann-like Domain"/>
    <property type="match status" value="1"/>
</dbReference>
<proteinExistence type="inferred from homology"/>
<feature type="domain" description="3-hydroxyisobutyrate dehydrogenase-like NAD-binding" evidence="6">
    <location>
        <begin position="166"/>
        <end position="281"/>
    </location>
</feature>
<dbReference type="SUPFAM" id="SSF48179">
    <property type="entry name" value="6-phosphogluconate dehydrogenase C-terminal domain-like"/>
    <property type="match status" value="1"/>
</dbReference>
<dbReference type="RefSeq" id="WP_245701470.1">
    <property type="nucleotide sequence ID" value="NZ_FNGP01000001.1"/>
</dbReference>
<evidence type="ECO:0000256" key="2">
    <source>
        <dbReference type="ARBA" id="ARBA00023002"/>
    </source>
</evidence>
<evidence type="ECO:0000259" key="6">
    <source>
        <dbReference type="Pfam" id="PF14833"/>
    </source>
</evidence>
<dbReference type="InterPro" id="IPR013328">
    <property type="entry name" value="6PGD_dom2"/>
</dbReference>
<protein>
    <submittedName>
        <fullName evidence="7">2-hydroxy-3-oxopropionate reductase</fullName>
    </submittedName>
</protein>
<evidence type="ECO:0000313" key="8">
    <source>
        <dbReference type="Proteomes" id="UP000199475"/>
    </source>
</evidence>
<dbReference type="PANTHER" id="PTHR43060">
    <property type="entry name" value="3-HYDROXYISOBUTYRATE DEHYDROGENASE-LIKE 1, MITOCHONDRIAL-RELATED"/>
    <property type="match status" value="1"/>
</dbReference>
<dbReference type="InterPro" id="IPR029154">
    <property type="entry name" value="HIBADH-like_NADP-bd"/>
</dbReference>
<name>A0A1G9I4Y0_9ACTN</name>
<accession>A0A1G9I4Y0</accession>
<dbReference type="STRING" id="686624.SAMN04488242_0723"/>
<evidence type="ECO:0000256" key="4">
    <source>
        <dbReference type="PIRSR" id="PIRSR000103-1"/>
    </source>
</evidence>
<dbReference type="Gene3D" id="1.10.1040.10">
    <property type="entry name" value="N-(1-d-carboxylethyl)-l-norvaline Dehydrogenase, domain 2"/>
    <property type="match status" value="1"/>
</dbReference>
<feature type="active site" evidence="4">
    <location>
        <position position="172"/>
    </location>
</feature>
<feature type="domain" description="6-phosphogluconate dehydrogenase NADP-binding" evidence="5">
    <location>
        <begin position="5"/>
        <end position="158"/>
    </location>
</feature>
<dbReference type="Pfam" id="PF14833">
    <property type="entry name" value="NAD_binding_11"/>
    <property type="match status" value="1"/>
</dbReference>